<dbReference type="OrthoDB" id="7619699at2"/>
<dbReference type="AlphaFoldDB" id="A0A062UMG6"/>
<evidence type="ECO:0000313" key="2">
    <source>
        <dbReference type="EMBL" id="KCZ57754.1"/>
    </source>
</evidence>
<proteinExistence type="predicted"/>
<accession>A0A062UMG6</accession>
<reference evidence="2 3" key="1">
    <citation type="journal article" date="2014" name="Antonie Van Leeuwenhoek">
        <title>Hyphomonas beringensis sp. nov. and Hyphomonas chukchiensis sp. nov., isolated from surface seawater of the Bering Sea and Chukchi Sea.</title>
        <authorList>
            <person name="Li C."/>
            <person name="Lai Q."/>
            <person name="Li G."/>
            <person name="Dong C."/>
            <person name="Wang J."/>
            <person name="Liao Y."/>
            <person name="Shao Z."/>
        </authorList>
    </citation>
    <scope>NUCLEOTIDE SEQUENCE [LARGE SCALE GENOMIC DNA]</scope>
    <source>
        <strain evidence="2 3">BH-BN04-4</strain>
    </source>
</reference>
<evidence type="ECO:0000256" key="1">
    <source>
        <dbReference type="SAM" id="SignalP"/>
    </source>
</evidence>
<feature type="signal peptide" evidence="1">
    <location>
        <begin position="1"/>
        <end position="19"/>
    </location>
</feature>
<evidence type="ECO:0008006" key="4">
    <source>
        <dbReference type="Google" id="ProtNLM"/>
    </source>
</evidence>
<gene>
    <name evidence="2" type="ORF">HY30_17220</name>
</gene>
<dbReference type="EMBL" id="AWFG01000027">
    <property type="protein sequence ID" value="KCZ57754.1"/>
    <property type="molecule type" value="Genomic_DNA"/>
</dbReference>
<comment type="caution">
    <text evidence="2">The sequence shown here is derived from an EMBL/GenBank/DDBJ whole genome shotgun (WGS) entry which is preliminary data.</text>
</comment>
<dbReference type="Proteomes" id="UP000027190">
    <property type="component" value="Unassembled WGS sequence"/>
</dbReference>
<keyword evidence="3" id="KW-1185">Reference proteome</keyword>
<evidence type="ECO:0000313" key="3">
    <source>
        <dbReference type="Proteomes" id="UP000027190"/>
    </source>
</evidence>
<sequence length="180" mass="18997">MQKALLSLCLCAAMPLAAAAQAPEIGVRARDMVVGSVGTGDLQLLLDDMGAHFTMSGVNDRQAPYVFATSKDGMSFGIYTACANADGTDCRGIEFLAVFRSDRSIEEVSAIDQSYAAVSVYKSAPDTVNVSRYVILDHGVTWANLLENGAVFEVLCEKLAEELSDTPAAQVADSAHGGVR</sequence>
<feature type="chain" id="PRO_5001614862" description="YbjN domain-containing protein" evidence="1">
    <location>
        <begin position="20"/>
        <end position="180"/>
    </location>
</feature>
<keyword evidence="1" id="KW-0732">Signal</keyword>
<dbReference type="PATRIC" id="fig|1280947.3.peg.2024"/>
<protein>
    <recommendedName>
        <fullName evidence="4">YbjN domain-containing protein</fullName>
    </recommendedName>
</protein>
<name>A0A062UMG6_9PROT</name>
<dbReference type="RefSeq" id="WP_034739859.1">
    <property type="nucleotide sequence ID" value="NZ_AWFG01000027.1"/>
</dbReference>
<organism evidence="2 3">
    <name type="scientific">Hyphomonas chukchiensis</name>
    <dbReference type="NCBI Taxonomy" id="1280947"/>
    <lineage>
        <taxon>Bacteria</taxon>
        <taxon>Pseudomonadati</taxon>
        <taxon>Pseudomonadota</taxon>
        <taxon>Alphaproteobacteria</taxon>
        <taxon>Hyphomonadales</taxon>
        <taxon>Hyphomonadaceae</taxon>
        <taxon>Hyphomonas</taxon>
    </lineage>
</organism>
<dbReference type="STRING" id="1280947.HY30_17220"/>